<keyword evidence="1" id="KW-0472">Membrane</keyword>
<evidence type="ECO:0008006" key="4">
    <source>
        <dbReference type="Google" id="ProtNLM"/>
    </source>
</evidence>
<proteinExistence type="predicted"/>
<evidence type="ECO:0000256" key="1">
    <source>
        <dbReference type="SAM" id="Phobius"/>
    </source>
</evidence>
<feature type="transmembrane region" description="Helical" evidence="1">
    <location>
        <begin position="146"/>
        <end position="166"/>
    </location>
</feature>
<protein>
    <recommendedName>
        <fullName evidence="4">Integral membrane protein</fullName>
    </recommendedName>
</protein>
<accession>A0ABT7A9U8</accession>
<dbReference type="EMBL" id="JANCPR020000074">
    <property type="protein sequence ID" value="MDJ1138113.1"/>
    <property type="molecule type" value="Genomic_DNA"/>
</dbReference>
<evidence type="ECO:0000313" key="3">
    <source>
        <dbReference type="Proteomes" id="UP001214441"/>
    </source>
</evidence>
<gene>
    <name evidence="2" type="ORF">NMN56_040380</name>
</gene>
<dbReference type="Proteomes" id="UP001214441">
    <property type="component" value="Unassembled WGS sequence"/>
</dbReference>
<comment type="caution">
    <text evidence="2">The sequence shown here is derived from an EMBL/GenBank/DDBJ whole genome shotgun (WGS) entry which is preliminary data.</text>
</comment>
<organism evidence="2 3">
    <name type="scientific">Streptomyces iconiensis</name>
    <dbReference type="NCBI Taxonomy" id="1384038"/>
    <lineage>
        <taxon>Bacteria</taxon>
        <taxon>Bacillati</taxon>
        <taxon>Actinomycetota</taxon>
        <taxon>Actinomycetes</taxon>
        <taxon>Kitasatosporales</taxon>
        <taxon>Streptomycetaceae</taxon>
        <taxon>Streptomyces</taxon>
    </lineage>
</organism>
<keyword evidence="1" id="KW-1133">Transmembrane helix</keyword>
<feature type="transmembrane region" description="Helical" evidence="1">
    <location>
        <begin position="104"/>
        <end position="125"/>
    </location>
</feature>
<reference evidence="2 3" key="1">
    <citation type="submission" date="2023-05" db="EMBL/GenBank/DDBJ databases">
        <title>Streptantibioticus silvisoli sp. nov., acidotolerant actinomycetes 1 from pine litter.</title>
        <authorList>
            <person name="Swiecimska M."/>
            <person name="Golinska P."/>
            <person name="Sangal V."/>
            <person name="Wachnowicz B."/>
            <person name="Goodfellow M."/>
        </authorList>
    </citation>
    <scope>NUCLEOTIDE SEQUENCE [LARGE SCALE GENOMIC DNA]</scope>
    <source>
        <strain evidence="2 3">DSM 42109</strain>
    </source>
</reference>
<keyword evidence="3" id="KW-1185">Reference proteome</keyword>
<sequence>MTKLLLSLHVLAAILAVGPIAVAASMFPRYARQLAGHAAVSGPATGPATGHVSGSASGGRPASERAAAGAALLHRICRAYAVVGVAVPVLGLATGAQLGVLTDAWLIASLILTAAAAALLALAILPAQSRLLDVPSSVARASVARLAGLTGAFNLLWAVVVVLMIIRPGSTTGV</sequence>
<evidence type="ECO:0000313" key="2">
    <source>
        <dbReference type="EMBL" id="MDJ1138113.1"/>
    </source>
</evidence>
<dbReference type="RefSeq" id="WP_274041066.1">
    <property type="nucleotide sequence ID" value="NZ_JANCPR020000074.1"/>
</dbReference>
<keyword evidence="1" id="KW-0812">Transmembrane</keyword>
<name>A0ABT7A9U8_9ACTN</name>